<sequence>MMRCHKNKKVRRRCKHCYQSRAALVGSVQVANEFKNQMEQLKSLHARINHVIESINHKIFIIWTSAHINQIHPDIHHISSHAQTVTGNTRINPD</sequence>
<proteinExistence type="predicted"/>
<dbReference type="Proteomes" id="UP000325440">
    <property type="component" value="Unassembled WGS sequence"/>
</dbReference>
<reference evidence="1 2" key="1">
    <citation type="submission" date="2019-08" db="EMBL/GenBank/DDBJ databases">
        <authorList>
            <person name="Alioto T."/>
            <person name="Alioto T."/>
            <person name="Gomez Garrido J."/>
        </authorList>
    </citation>
    <scope>NUCLEOTIDE SEQUENCE [LARGE SCALE GENOMIC DNA]</scope>
</reference>
<evidence type="ECO:0000313" key="2">
    <source>
        <dbReference type="Proteomes" id="UP000325440"/>
    </source>
</evidence>
<protein>
    <submittedName>
        <fullName evidence="1">Uncharacterized protein</fullName>
    </submittedName>
</protein>
<dbReference type="EMBL" id="CABPRJ010000483">
    <property type="protein sequence ID" value="VVC28704.1"/>
    <property type="molecule type" value="Genomic_DNA"/>
</dbReference>
<evidence type="ECO:0000313" key="1">
    <source>
        <dbReference type="EMBL" id="VVC28704.1"/>
    </source>
</evidence>
<accession>A0A5E4M920</accession>
<gene>
    <name evidence="1" type="ORF">CINCED_3A022119</name>
</gene>
<dbReference type="AlphaFoldDB" id="A0A5E4M920"/>
<organism evidence="1 2">
    <name type="scientific">Cinara cedri</name>
    <dbReference type="NCBI Taxonomy" id="506608"/>
    <lineage>
        <taxon>Eukaryota</taxon>
        <taxon>Metazoa</taxon>
        <taxon>Ecdysozoa</taxon>
        <taxon>Arthropoda</taxon>
        <taxon>Hexapoda</taxon>
        <taxon>Insecta</taxon>
        <taxon>Pterygota</taxon>
        <taxon>Neoptera</taxon>
        <taxon>Paraneoptera</taxon>
        <taxon>Hemiptera</taxon>
        <taxon>Sternorrhyncha</taxon>
        <taxon>Aphidomorpha</taxon>
        <taxon>Aphidoidea</taxon>
        <taxon>Aphididae</taxon>
        <taxon>Lachninae</taxon>
        <taxon>Cinara</taxon>
    </lineage>
</organism>
<keyword evidence="2" id="KW-1185">Reference proteome</keyword>
<name>A0A5E4M920_9HEMI</name>